<comment type="caution">
    <text evidence="2">The sequence shown here is derived from an EMBL/GenBank/DDBJ whole genome shotgun (WGS) entry which is preliminary data.</text>
</comment>
<organism evidence="2 3">
    <name type="scientific">Nepenthes gracilis</name>
    <name type="common">Slender pitcher plant</name>
    <dbReference type="NCBI Taxonomy" id="150966"/>
    <lineage>
        <taxon>Eukaryota</taxon>
        <taxon>Viridiplantae</taxon>
        <taxon>Streptophyta</taxon>
        <taxon>Embryophyta</taxon>
        <taxon>Tracheophyta</taxon>
        <taxon>Spermatophyta</taxon>
        <taxon>Magnoliopsida</taxon>
        <taxon>eudicotyledons</taxon>
        <taxon>Gunneridae</taxon>
        <taxon>Pentapetalae</taxon>
        <taxon>Caryophyllales</taxon>
        <taxon>Nepenthaceae</taxon>
        <taxon>Nepenthes</taxon>
    </lineage>
</organism>
<dbReference type="GO" id="GO:0005524">
    <property type="term" value="F:ATP binding"/>
    <property type="evidence" value="ECO:0007669"/>
    <property type="project" value="InterPro"/>
</dbReference>
<dbReference type="PROSITE" id="PS50011">
    <property type="entry name" value="PROTEIN_KINASE_DOM"/>
    <property type="match status" value="1"/>
</dbReference>
<gene>
    <name evidence="2" type="ORF">Nepgr_031214</name>
</gene>
<reference evidence="2" key="1">
    <citation type="submission" date="2023-05" db="EMBL/GenBank/DDBJ databases">
        <title>Nepenthes gracilis genome sequencing.</title>
        <authorList>
            <person name="Fukushima K."/>
        </authorList>
    </citation>
    <scope>NUCLEOTIDE SEQUENCE</scope>
    <source>
        <strain evidence="2">SING2019-196</strain>
    </source>
</reference>
<keyword evidence="3" id="KW-1185">Reference proteome</keyword>
<dbReference type="InterPro" id="IPR000719">
    <property type="entry name" value="Prot_kinase_dom"/>
</dbReference>
<sequence length="113" mass="12924">MNKILETNVPPLTFYSAFLNFVGENLWQFELVGISESVVLVELGKYVVLMLTVDVGRCNSRFLIYFPKGCGILAQKRFFLDVTEQYEKVEKIGEGTYGVVYKSRDHNMNETIA</sequence>
<accession>A0AAD3Y7B9</accession>
<evidence type="ECO:0000313" key="2">
    <source>
        <dbReference type="EMBL" id="GMH29371.1"/>
    </source>
</evidence>
<evidence type="ECO:0000313" key="3">
    <source>
        <dbReference type="Proteomes" id="UP001279734"/>
    </source>
</evidence>
<dbReference type="EMBL" id="BSYO01000036">
    <property type="protein sequence ID" value="GMH29371.1"/>
    <property type="molecule type" value="Genomic_DNA"/>
</dbReference>
<evidence type="ECO:0000259" key="1">
    <source>
        <dbReference type="PROSITE" id="PS50011"/>
    </source>
</evidence>
<name>A0AAD3Y7B9_NEPGR</name>
<dbReference type="Gene3D" id="3.30.200.20">
    <property type="entry name" value="Phosphorylase Kinase, domain 1"/>
    <property type="match status" value="1"/>
</dbReference>
<dbReference type="InterPro" id="IPR011009">
    <property type="entry name" value="Kinase-like_dom_sf"/>
</dbReference>
<dbReference type="SUPFAM" id="SSF56112">
    <property type="entry name" value="Protein kinase-like (PK-like)"/>
    <property type="match status" value="1"/>
</dbReference>
<feature type="domain" description="Protein kinase" evidence="1">
    <location>
        <begin position="86"/>
        <end position="113"/>
    </location>
</feature>
<proteinExistence type="predicted"/>
<dbReference type="GO" id="GO:0004672">
    <property type="term" value="F:protein kinase activity"/>
    <property type="evidence" value="ECO:0007669"/>
    <property type="project" value="InterPro"/>
</dbReference>
<protein>
    <recommendedName>
        <fullName evidence="1">Protein kinase domain-containing protein</fullName>
    </recommendedName>
</protein>
<dbReference type="AlphaFoldDB" id="A0AAD3Y7B9"/>
<dbReference type="Proteomes" id="UP001279734">
    <property type="component" value="Unassembled WGS sequence"/>
</dbReference>